<dbReference type="AlphaFoldDB" id="A0A0C2JAH5"/>
<organism evidence="2 3">
    <name type="scientific">Thelohanellus kitauei</name>
    <name type="common">Myxosporean</name>
    <dbReference type="NCBI Taxonomy" id="669202"/>
    <lineage>
        <taxon>Eukaryota</taxon>
        <taxon>Metazoa</taxon>
        <taxon>Cnidaria</taxon>
        <taxon>Myxozoa</taxon>
        <taxon>Myxosporea</taxon>
        <taxon>Bivalvulida</taxon>
        <taxon>Platysporina</taxon>
        <taxon>Myxobolidae</taxon>
        <taxon>Thelohanellus</taxon>
    </lineage>
</organism>
<dbReference type="EMBL" id="JWZT01004956">
    <property type="protein sequence ID" value="KII62493.1"/>
    <property type="molecule type" value="Genomic_DNA"/>
</dbReference>
<reference evidence="2 3" key="1">
    <citation type="journal article" date="2014" name="Genome Biol. Evol.">
        <title>The genome of the myxosporean Thelohanellus kitauei shows adaptations to nutrient acquisition within its fish host.</title>
        <authorList>
            <person name="Yang Y."/>
            <person name="Xiong J."/>
            <person name="Zhou Z."/>
            <person name="Huo F."/>
            <person name="Miao W."/>
            <person name="Ran C."/>
            <person name="Liu Y."/>
            <person name="Zhang J."/>
            <person name="Feng J."/>
            <person name="Wang M."/>
            <person name="Wang M."/>
            <person name="Wang L."/>
            <person name="Yao B."/>
        </authorList>
    </citation>
    <scope>NUCLEOTIDE SEQUENCE [LARGE SCALE GENOMIC DNA]</scope>
    <source>
        <strain evidence="2">Wuqing</strain>
    </source>
</reference>
<keyword evidence="3" id="KW-1185">Reference proteome</keyword>
<comment type="caution">
    <text evidence="2">The sequence shown here is derived from an EMBL/GenBank/DDBJ whole genome shotgun (WGS) entry which is preliminary data.</text>
</comment>
<dbReference type="EMBL" id="JWZT01000221">
    <property type="protein sequence ID" value="KII74844.1"/>
    <property type="molecule type" value="Genomic_DNA"/>
</dbReference>
<gene>
    <name evidence="2" type="ORF">RF11_07035</name>
    <name evidence="1" type="ORF">RF11_11693</name>
</gene>
<name>A0A0C2JAH5_THEKT</name>
<sequence length="122" mass="14296">MDPGFQERRHKRNALNDYEQHTIPGLKTILGRISRRLNFRRTVSIININVGSMFDYVAENNSTGRNALKPYRIKINSRPTYDQIRDNPLITITQHWYSELHATSEYDDKRLIHSNRSAAIVN</sequence>
<accession>A0A0C2JAH5</accession>
<evidence type="ECO:0000313" key="3">
    <source>
        <dbReference type="Proteomes" id="UP000031668"/>
    </source>
</evidence>
<evidence type="ECO:0000313" key="1">
    <source>
        <dbReference type="EMBL" id="KII62493.1"/>
    </source>
</evidence>
<evidence type="ECO:0000313" key="2">
    <source>
        <dbReference type="EMBL" id="KII74844.1"/>
    </source>
</evidence>
<proteinExistence type="predicted"/>
<dbReference type="Proteomes" id="UP000031668">
    <property type="component" value="Unassembled WGS sequence"/>
</dbReference>
<protein>
    <submittedName>
        <fullName evidence="2">Uncharacterized protein</fullName>
    </submittedName>
</protein>